<dbReference type="InParanoid" id="A0A2P5CFD1"/>
<protein>
    <submittedName>
        <fullName evidence="1">Uncharacterized protein</fullName>
    </submittedName>
</protein>
<proteinExistence type="predicted"/>
<keyword evidence="2" id="KW-1185">Reference proteome</keyword>
<accession>A0A2P5CFD1</accession>
<dbReference type="Proteomes" id="UP000237000">
    <property type="component" value="Unassembled WGS sequence"/>
</dbReference>
<feature type="non-terminal residue" evidence="1">
    <location>
        <position position="1"/>
    </location>
</feature>
<gene>
    <name evidence="1" type="ORF">TorRG33x02_287050</name>
</gene>
<evidence type="ECO:0000313" key="1">
    <source>
        <dbReference type="EMBL" id="PON59763.1"/>
    </source>
</evidence>
<name>A0A2P5CFD1_TREOI</name>
<evidence type="ECO:0000313" key="2">
    <source>
        <dbReference type="Proteomes" id="UP000237000"/>
    </source>
</evidence>
<dbReference type="EMBL" id="JXTC01000371">
    <property type="protein sequence ID" value="PON59763.1"/>
    <property type="molecule type" value="Genomic_DNA"/>
</dbReference>
<reference evidence="2" key="1">
    <citation type="submission" date="2016-06" db="EMBL/GenBank/DDBJ databases">
        <title>Parallel loss of symbiosis genes in relatives of nitrogen-fixing non-legume Parasponia.</title>
        <authorList>
            <person name="Van Velzen R."/>
            <person name="Holmer R."/>
            <person name="Bu F."/>
            <person name="Rutten L."/>
            <person name="Van Zeijl A."/>
            <person name="Liu W."/>
            <person name="Santuari L."/>
            <person name="Cao Q."/>
            <person name="Sharma T."/>
            <person name="Shen D."/>
            <person name="Roswanjaya Y."/>
            <person name="Wardhani T."/>
            <person name="Kalhor M.S."/>
            <person name="Jansen J."/>
            <person name="Van den Hoogen J."/>
            <person name="Gungor B."/>
            <person name="Hartog M."/>
            <person name="Hontelez J."/>
            <person name="Verver J."/>
            <person name="Yang W.-C."/>
            <person name="Schijlen E."/>
            <person name="Repin R."/>
            <person name="Schilthuizen M."/>
            <person name="Schranz E."/>
            <person name="Heidstra R."/>
            <person name="Miyata K."/>
            <person name="Fedorova E."/>
            <person name="Kohlen W."/>
            <person name="Bisseling T."/>
            <person name="Smit S."/>
            <person name="Geurts R."/>
        </authorList>
    </citation>
    <scope>NUCLEOTIDE SEQUENCE [LARGE SCALE GENOMIC DNA]</scope>
    <source>
        <strain evidence="2">cv. RG33-2</strain>
    </source>
</reference>
<comment type="caution">
    <text evidence="1">The sequence shown here is derived from an EMBL/GenBank/DDBJ whole genome shotgun (WGS) entry which is preliminary data.</text>
</comment>
<organism evidence="1 2">
    <name type="scientific">Trema orientale</name>
    <name type="common">Charcoal tree</name>
    <name type="synonym">Celtis orientalis</name>
    <dbReference type="NCBI Taxonomy" id="63057"/>
    <lineage>
        <taxon>Eukaryota</taxon>
        <taxon>Viridiplantae</taxon>
        <taxon>Streptophyta</taxon>
        <taxon>Embryophyta</taxon>
        <taxon>Tracheophyta</taxon>
        <taxon>Spermatophyta</taxon>
        <taxon>Magnoliopsida</taxon>
        <taxon>eudicotyledons</taxon>
        <taxon>Gunneridae</taxon>
        <taxon>Pentapetalae</taxon>
        <taxon>rosids</taxon>
        <taxon>fabids</taxon>
        <taxon>Rosales</taxon>
        <taxon>Cannabaceae</taxon>
        <taxon>Trema</taxon>
    </lineage>
</organism>
<sequence length="56" mass="6355">RYRHGTIFSAVVPKLPETWCCAATFPLVWCLDFSGAPFLRLSSDLHHFRCVTTVSN</sequence>
<dbReference type="AlphaFoldDB" id="A0A2P5CFD1"/>